<keyword evidence="1" id="KW-0472">Membrane</keyword>
<keyword evidence="1" id="KW-1133">Transmembrane helix</keyword>
<dbReference type="Pfam" id="PF04956">
    <property type="entry name" value="TrbC"/>
    <property type="match status" value="1"/>
</dbReference>
<dbReference type="EMBL" id="RSTU01000035">
    <property type="protein sequence ID" value="MIT93418.1"/>
    <property type="molecule type" value="Genomic_DNA"/>
</dbReference>
<dbReference type="AlphaFoldDB" id="A0A402TR07"/>
<gene>
    <name evidence="2" type="ORF">ATP91_24580</name>
</gene>
<organism evidence="2">
    <name type="scientific">Salmonella enterica</name>
    <name type="common">Salmonella choleraesuis</name>
    <dbReference type="NCBI Taxonomy" id="28901"/>
    <lineage>
        <taxon>Bacteria</taxon>
        <taxon>Pseudomonadati</taxon>
        <taxon>Pseudomonadota</taxon>
        <taxon>Gammaproteobacteria</taxon>
        <taxon>Enterobacterales</taxon>
        <taxon>Enterobacteriaceae</taxon>
        <taxon>Salmonella</taxon>
    </lineage>
</organism>
<proteinExistence type="predicted"/>
<comment type="caution">
    <text evidence="2">The sequence shown here is derived from an EMBL/GenBank/DDBJ whole genome shotgun (WGS) entry which is preliminary data.</text>
</comment>
<feature type="transmembrane region" description="Helical" evidence="1">
    <location>
        <begin position="82"/>
        <end position="100"/>
    </location>
</feature>
<dbReference type="Proteomes" id="UP000839515">
    <property type="component" value="Unassembled WGS sequence"/>
</dbReference>
<accession>A0A402TR07</accession>
<dbReference type="RefSeq" id="WP_079955392.1">
    <property type="nucleotide sequence ID" value="NZ_MYVW01000011.1"/>
</dbReference>
<reference evidence="2" key="1">
    <citation type="submission" date="2018-08" db="EMBL/GenBank/DDBJ databases">
        <authorList>
            <consortium name="GenomeTrakr network: Whole genome sequencing for foodborne pathogen traceback"/>
        </authorList>
    </citation>
    <scope>NUCLEOTIDE SEQUENCE [LARGE SCALE GENOMIC DNA]</scope>
    <source>
        <strain evidence="2">CFSAN034428</strain>
    </source>
</reference>
<dbReference type="InterPro" id="IPR007039">
    <property type="entry name" value="TrbC/VirB2"/>
</dbReference>
<sequence length="101" mass="10799">MKTIFRKINQKAKSIYITITTAILPTAKAMAAADGFSKANEGLNKWAVGLASLSVATVTLCILWIGYNVLFDGKELRQMKNVIIGGILIGGASGFGAWYMA</sequence>
<evidence type="ECO:0000313" key="2">
    <source>
        <dbReference type="EMBL" id="MIT93418.1"/>
    </source>
</evidence>
<protein>
    <submittedName>
        <fullName evidence="2">Conjugal transfer protein</fullName>
    </submittedName>
</protein>
<keyword evidence="1" id="KW-0812">Transmembrane</keyword>
<name>A0A402TR07_SALER</name>
<feature type="transmembrane region" description="Helical" evidence="1">
    <location>
        <begin position="47"/>
        <end position="70"/>
    </location>
</feature>
<evidence type="ECO:0000256" key="1">
    <source>
        <dbReference type="SAM" id="Phobius"/>
    </source>
</evidence>